<evidence type="ECO:0000313" key="6">
    <source>
        <dbReference type="EMBL" id="CAJ1585593.1"/>
    </source>
</evidence>
<evidence type="ECO:0000259" key="5">
    <source>
        <dbReference type="PROSITE" id="PS50977"/>
    </source>
</evidence>
<protein>
    <submittedName>
        <fullName evidence="6">Helix-turn-helix domain-containing protein</fullName>
    </submittedName>
</protein>
<evidence type="ECO:0000313" key="7">
    <source>
        <dbReference type="Proteomes" id="UP001190466"/>
    </source>
</evidence>
<dbReference type="Gene3D" id="1.10.357.10">
    <property type="entry name" value="Tetracycline Repressor, domain 2"/>
    <property type="match status" value="1"/>
</dbReference>
<sequence length="199" mass="21635">MVGGKPDTATAAILDAAVVEFERHGFRRVALDEVARRAKVSRTTIYRRFAGRDELVAAVIDRENEALFGEIAEHIKSAGAGANVYVEAFTAAILKFRDHRVLNRMLVDDPALALELAHEHYAAAVARIVAALHVIFPEGFAQRVGEQTVSALADNILRYSLMALLLPALQPMATEDDIRAFATAHFLPSLPAALRAVPV</sequence>
<keyword evidence="3" id="KW-0804">Transcription</keyword>
<dbReference type="InterPro" id="IPR050109">
    <property type="entry name" value="HTH-type_TetR-like_transc_reg"/>
</dbReference>
<dbReference type="RefSeq" id="WP_316517408.1">
    <property type="nucleotide sequence ID" value="NZ_OY726395.1"/>
</dbReference>
<dbReference type="PANTHER" id="PTHR30055">
    <property type="entry name" value="HTH-TYPE TRANSCRIPTIONAL REGULATOR RUTR"/>
    <property type="match status" value="1"/>
</dbReference>
<dbReference type="SUPFAM" id="SSF46689">
    <property type="entry name" value="Homeodomain-like"/>
    <property type="match status" value="1"/>
</dbReference>
<dbReference type="InterPro" id="IPR009057">
    <property type="entry name" value="Homeodomain-like_sf"/>
</dbReference>
<dbReference type="PANTHER" id="PTHR30055:SF234">
    <property type="entry name" value="HTH-TYPE TRANSCRIPTIONAL REGULATOR BETI"/>
    <property type="match status" value="1"/>
</dbReference>
<dbReference type="PRINTS" id="PR00455">
    <property type="entry name" value="HTHTETR"/>
</dbReference>
<keyword evidence="2 4" id="KW-0238">DNA-binding</keyword>
<organism evidence="6 7">
    <name type="scientific">[Mycobacterium] wendilense</name>
    <dbReference type="NCBI Taxonomy" id="3064284"/>
    <lineage>
        <taxon>Bacteria</taxon>
        <taxon>Bacillati</taxon>
        <taxon>Actinomycetota</taxon>
        <taxon>Actinomycetes</taxon>
        <taxon>Mycobacteriales</taxon>
        <taxon>Mycobacteriaceae</taxon>
        <taxon>Mycolicibacter</taxon>
    </lineage>
</organism>
<dbReference type="PROSITE" id="PS50977">
    <property type="entry name" value="HTH_TETR_2"/>
    <property type="match status" value="1"/>
</dbReference>
<feature type="domain" description="HTH tetR-type" evidence="5">
    <location>
        <begin position="7"/>
        <end position="67"/>
    </location>
</feature>
<evidence type="ECO:0000256" key="3">
    <source>
        <dbReference type="ARBA" id="ARBA00023163"/>
    </source>
</evidence>
<keyword evidence="1" id="KW-0805">Transcription regulation</keyword>
<keyword evidence="7" id="KW-1185">Reference proteome</keyword>
<reference evidence="6 7" key="1">
    <citation type="submission" date="2023-08" db="EMBL/GenBank/DDBJ databases">
        <authorList>
            <person name="Folkvardsen B D."/>
            <person name="Norman A."/>
        </authorList>
    </citation>
    <scope>NUCLEOTIDE SEQUENCE [LARGE SCALE GENOMIC DNA]</scope>
    <source>
        <strain evidence="6 7">Mu0050</strain>
    </source>
</reference>
<accession>A0ABN9P6B4</accession>
<dbReference type="Pfam" id="PF00440">
    <property type="entry name" value="TetR_N"/>
    <property type="match status" value="1"/>
</dbReference>
<name>A0ABN9P6B4_9MYCO</name>
<feature type="DNA-binding region" description="H-T-H motif" evidence="4">
    <location>
        <begin position="30"/>
        <end position="49"/>
    </location>
</feature>
<dbReference type="Proteomes" id="UP001190466">
    <property type="component" value="Chromosome"/>
</dbReference>
<evidence type="ECO:0000256" key="4">
    <source>
        <dbReference type="PROSITE-ProRule" id="PRU00335"/>
    </source>
</evidence>
<proteinExistence type="predicted"/>
<dbReference type="EMBL" id="OY726395">
    <property type="protein sequence ID" value="CAJ1585593.1"/>
    <property type="molecule type" value="Genomic_DNA"/>
</dbReference>
<gene>
    <name evidence="6" type="ORF">MU0050_003802</name>
</gene>
<dbReference type="InterPro" id="IPR001647">
    <property type="entry name" value="HTH_TetR"/>
</dbReference>
<evidence type="ECO:0000256" key="2">
    <source>
        <dbReference type="ARBA" id="ARBA00023125"/>
    </source>
</evidence>
<evidence type="ECO:0000256" key="1">
    <source>
        <dbReference type="ARBA" id="ARBA00023015"/>
    </source>
</evidence>